<feature type="modified residue" description="4-aspartylphosphate" evidence="8">
    <location>
        <position position="66"/>
    </location>
</feature>
<dbReference type="SMART" id="SM00862">
    <property type="entry name" value="Trans_reg_C"/>
    <property type="match status" value="1"/>
</dbReference>
<accession>A0ABW1ZBX0</accession>
<evidence type="ECO:0000256" key="8">
    <source>
        <dbReference type="PROSITE-ProRule" id="PRU00169"/>
    </source>
</evidence>
<keyword evidence="4" id="KW-0902">Two-component regulatory system</keyword>
<evidence type="ECO:0000256" key="1">
    <source>
        <dbReference type="ARBA" id="ARBA00004496"/>
    </source>
</evidence>
<keyword evidence="13" id="KW-1185">Reference proteome</keyword>
<keyword evidence="3 8" id="KW-0597">Phosphoprotein</keyword>
<evidence type="ECO:0000256" key="3">
    <source>
        <dbReference type="ARBA" id="ARBA00022553"/>
    </source>
</evidence>
<dbReference type="Gene3D" id="6.10.250.690">
    <property type="match status" value="1"/>
</dbReference>
<keyword evidence="2" id="KW-0963">Cytoplasm</keyword>
<evidence type="ECO:0000256" key="6">
    <source>
        <dbReference type="ARBA" id="ARBA00023125"/>
    </source>
</evidence>
<comment type="caution">
    <text evidence="12">The sequence shown here is derived from an EMBL/GenBank/DDBJ whole genome shotgun (WGS) entry which is preliminary data.</text>
</comment>
<dbReference type="EMBL" id="JBHSWI010000001">
    <property type="protein sequence ID" value="MFC6646996.1"/>
    <property type="molecule type" value="Genomic_DNA"/>
</dbReference>
<dbReference type="Gene3D" id="1.10.10.10">
    <property type="entry name" value="Winged helix-like DNA-binding domain superfamily/Winged helix DNA-binding domain"/>
    <property type="match status" value="1"/>
</dbReference>
<protein>
    <submittedName>
        <fullName evidence="12">Response regulator transcription factor</fullName>
    </submittedName>
</protein>
<dbReference type="RefSeq" id="WP_263371068.1">
    <property type="nucleotide sequence ID" value="NZ_JAGSYD010000002.1"/>
</dbReference>
<comment type="subcellular location">
    <subcellularLocation>
        <location evidence="1">Cytoplasm</location>
    </subcellularLocation>
</comment>
<dbReference type="SMART" id="SM00448">
    <property type="entry name" value="REC"/>
    <property type="match status" value="1"/>
</dbReference>
<evidence type="ECO:0000256" key="2">
    <source>
        <dbReference type="ARBA" id="ARBA00022490"/>
    </source>
</evidence>
<gene>
    <name evidence="12" type="ORF">ACFQBQ_15710</name>
</gene>
<dbReference type="InterPro" id="IPR011006">
    <property type="entry name" value="CheY-like_superfamily"/>
</dbReference>
<evidence type="ECO:0000256" key="4">
    <source>
        <dbReference type="ARBA" id="ARBA00023012"/>
    </source>
</evidence>
<evidence type="ECO:0000256" key="5">
    <source>
        <dbReference type="ARBA" id="ARBA00023015"/>
    </source>
</evidence>
<reference evidence="13" key="1">
    <citation type="journal article" date="2019" name="Int. J. Syst. Evol. Microbiol.">
        <title>The Global Catalogue of Microorganisms (GCM) 10K type strain sequencing project: providing services to taxonomists for standard genome sequencing and annotation.</title>
        <authorList>
            <consortium name="The Broad Institute Genomics Platform"/>
            <consortium name="The Broad Institute Genome Sequencing Center for Infectious Disease"/>
            <person name="Wu L."/>
            <person name="Ma J."/>
        </authorList>
    </citation>
    <scope>NUCLEOTIDE SEQUENCE [LARGE SCALE GENOMIC DNA]</scope>
    <source>
        <strain evidence="13">CGMCC 1.16026</strain>
    </source>
</reference>
<keyword evidence="7" id="KW-0804">Transcription</keyword>
<keyword evidence="6 9" id="KW-0238">DNA-binding</keyword>
<dbReference type="PANTHER" id="PTHR48111:SF39">
    <property type="entry name" value="TRANSCRIPTIONAL REGULATORY PROTEIN CPXR"/>
    <property type="match status" value="1"/>
</dbReference>
<feature type="DNA-binding region" description="OmpR/PhoB-type" evidence="9">
    <location>
        <begin position="140"/>
        <end position="239"/>
    </location>
</feature>
<evidence type="ECO:0000256" key="7">
    <source>
        <dbReference type="ARBA" id="ARBA00023163"/>
    </source>
</evidence>
<dbReference type="CDD" id="cd00383">
    <property type="entry name" value="trans_reg_C"/>
    <property type="match status" value="1"/>
</dbReference>
<evidence type="ECO:0000313" key="12">
    <source>
        <dbReference type="EMBL" id="MFC6646996.1"/>
    </source>
</evidence>
<dbReference type="InterPro" id="IPR016032">
    <property type="entry name" value="Sig_transdc_resp-reg_C-effctor"/>
</dbReference>
<dbReference type="InterPro" id="IPR001789">
    <property type="entry name" value="Sig_transdc_resp-reg_receiver"/>
</dbReference>
<evidence type="ECO:0000259" key="10">
    <source>
        <dbReference type="PROSITE" id="PS50110"/>
    </source>
</evidence>
<dbReference type="SUPFAM" id="SSF46894">
    <property type="entry name" value="C-terminal effector domain of the bipartite response regulators"/>
    <property type="match status" value="1"/>
</dbReference>
<dbReference type="Proteomes" id="UP001596391">
    <property type="component" value="Unassembled WGS sequence"/>
</dbReference>
<dbReference type="InterPro" id="IPR036388">
    <property type="entry name" value="WH-like_DNA-bd_sf"/>
</dbReference>
<dbReference type="PANTHER" id="PTHR48111">
    <property type="entry name" value="REGULATOR OF RPOS"/>
    <property type="match status" value="1"/>
</dbReference>
<proteinExistence type="predicted"/>
<keyword evidence="5" id="KW-0805">Transcription regulation</keyword>
<evidence type="ECO:0000256" key="9">
    <source>
        <dbReference type="PROSITE-ProRule" id="PRU01091"/>
    </source>
</evidence>
<feature type="domain" description="Response regulatory" evidence="10">
    <location>
        <begin position="17"/>
        <end position="130"/>
    </location>
</feature>
<organism evidence="12 13">
    <name type="scientific">Granulicella cerasi</name>
    <dbReference type="NCBI Taxonomy" id="741063"/>
    <lineage>
        <taxon>Bacteria</taxon>
        <taxon>Pseudomonadati</taxon>
        <taxon>Acidobacteriota</taxon>
        <taxon>Terriglobia</taxon>
        <taxon>Terriglobales</taxon>
        <taxon>Acidobacteriaceae</taxon>
        <taxon>Granulicella</taxon>
    </lineage>
</organism>
<dbReference type="Gene3D" id="3.40.50.2300">
    <property type="match status" value="1"/>
</dbReference>
<dbReference type="PROSITE" id="PS51755">
    <property type="entry name" value="OMPR_PHOB"/>
    <property type="match status" value="1"/>
</dbReference>
<dbReference type="InterPro" id="IPR001867">
    <property type="entry name" value="OmpR/PhoB-type_DNA-bd"/>
</dbReference>
<sequence>MEQKLTQDAEAGKARPRVLLVDDDRELCAGLERLLRMDGFEVTPVYDAKDGYARATDGTFDLVVLDVMLPGGDGRVLLRRIRVESEVPVIMLTARGDEKDRISGLEAGADDYLPKPFHVRELVARMRSVLKRRGPVAAAPSSMEMGDLVIDVASRRVQQQGREVALTGTEYEILLLLIRSYGRVVSRDEIAEVCLGRPVGAFDRSVDNHVSNLRKKLGAMYEGKERIQSLRGAGYAYTGGEAA</sequence>
<name>A0ABW1ZBX0_9BACT</name>
<dbReference type="InterPro" id="IPR039420">
    <property type="entry name" value="WalR-like"/>
</dbReference>
<dbReference type="Pfam" id="PF00072">
    <property type="entry name" value="Response_reg"/>
    <property type="match status" value="1"/>
</dbReference>
<dbReference type="PROSITE" id="PS50110">
    <property type="entry name" value="RESPONSE_REGULATORY"/>
    <property type="match status" value="1"/>
</dbReference>
<dbReference type="SUPFAM" id="SSF52172">
    <property type="entry name" value="CheY-like"/>
    <property type="match status" value="1"/>
</dbReference>
<dbReference type="Pfam" id="PF00486">
    <property type="entry name" value="Trans_reg_C"/>
    <property type="match status" value="1"/>
</dbReference>
<evidence type="ECO:0000259" key="11">
    <source>
        <dbReference type="PROSITE" id="PS51755"/>
    </source>
</evidence>
<evidence type="ECO:0000313" key="13">
    <source>
        <dbReference type="Proteomes" id="UP001596391"/>
    </source>
</evidence>
<feature type="domain" description="OmpR/PhoB-type" evidence="11">
    <location>
        <begin position="140"/>
        <end position="239"/>
    </location>
</feature>